<feature type="region of interest" description="Disordered" evidence="5">
    <location>
        <begin position="271"/>
        <end position="301"/>
    </location>
</feature>
<dbReference type="PANTHER" id="PTHR36884">
    <property type="entry name" value="FIP1[III]-LIKE PROTEIN"/>
    <property type="match status" value="1"/>
</dbReference>
<dbReference type="Proteomes" id="UP000504604">
    <property type="component" value="Linkage group LG5"/>
</dbReference>
<keyword evidence="7" id="KW-1185">Reference proteome</keyword>
<feature type="region of interest" description="Disordered" evidence="5">
    <location>
        <begin position="496"/>
        <end position="548"/>
    </location>
</feature>
<organism evidence="7 8">
    <name type="scientific">Sesamum indicum</name>
    <name type="common">Oriental sesame</name>
    <name type="synonym">Sesamum orientale</name>
    <dbReference type="NCBI Taxonomy" id="4182"/>
    <lineage>
        <taxon>Eukaryota</taxon>
        <taxon>Viridiplantae</taxon>
        <taxon>Streptophyta</taxon>
        <taxon>Embryophyta</taxon>
        <taxon>Tracheophyta</taxon>
        <taxon>Spermatophyta</taxon>
        <taxon>Magnoliopsida</taxon>
        <taxon>eudicotyledons</taxon>
        <taxon>Gunneridae</taxon>
        <taxon>Pentapetalae</taxon>
        <taxon>asterids</taxon>
        <taxon>lamiids</taxon>
        <taxon>Lamiales</taxon>
        <taxon>Pedaliaceae</taxon>
        <taxon>Sesamum</taxon>
    </lineage>
</organism>
<reference evidence="8" key="1">
    <citation type="submission" date="2025-08" db="UniProtKB">
        <authorList>
            <consortium name="RefSeq"/>
        </authorList>
    </citation>
    <scope>IDENTIFICATION</scope>
</reference>
<feature type="compositionally biased region" description="Basic and acidic residues" evidence="5">
    <location>
        <begin position="1255"/>
        <end position="1268"/>
    </location>
</feature>
<dbReference type="GO" id="GO:0006397">
    <property type="term" value="P:mRNA processing"/>
    <property type="evidence" value="ECO:0007669"/>
    <property type="project" value="UniProtKB-KW"/>
</dbReference>
<feature type="compositionally biased region" description="Basic and acidic residues" evidence="5">
    <location>
        <begin position="1298"/>
        <end position="1320"/>
    </location>
</feature>
<feature type="compositionally biased region" description="Basic and acidic residues" evidence="5">
    <location>
        <begin position="773"/>
        <end position="806"/>
    </location>
</feature>
<feature type="compositionally biased region" description="Basic and acidic residues" evidence="5">
    <location>
        <begin position="1223"/>
        <end position="1240"/>
    </location>
</feature>
<dbReference type="Pfam" id="PF05182">
    <property type="entry name" value="Fip1"/>
    <property type="match status" value="1"/>
</dbReference>
<feature type="domain" description="Pre-mRNA polyadenylation factor Fip1" evidence="6">
    <location>
        <begin position="416"/>
        <end position="458"/>
    </location>
</feature>
<sequence>MEDDDEFGDLYTDVLRPLTASVQSQPGKIDAPATSQSRPIDPSINSDDEEILYGASDLKNLVSNSGIGLKLNASIQEKTLPQTGERGGFDLNLYSNKEASRIAGADRLEIEPMGLGKGEGSGGVNFMEEDDDLNIVLEERENKDDELVEKDVNFVDKPDNVYSSAERNETTVNFTGPGAVGEMGSEQMIPGLSGKMENHGGSNLEDEWESDESEDDLQIVLNDNNHGPMGMERMPGGDDEDDEDGEPLVIVADNGDVGHHHHHQQMMMEEQEYAGEEGGPGADGERKELGDTAKASGVGGAAAPAAVQPKIGYSNHVYHHPFHSQFKYVRPGAAPIPGAAPVTPGGIQGQVRPPVTMGAVAGRGRGDWRPAGIKGAAPMQKGFPGYGMPAWGANAAGRGYGSGLDFTLPSHKTIFEVDIDGFEEKPWRLPGIDMSDFFNFGLNEDSWKDYCKRLEQLRLETSMQSKIRVYESGRAEQDYDPDLPPELAAAVGIQETPSENANPGKLDAGPTDLARASARGRPPVQPIGRPIPVETGSGDRLPSIDTRRPRMHDSDAIIEIVCQSSPEDDEMAEQQINDPAAEDLGGVDEVDDIKQDDADRIGRFSHAYNGQNREVVAKRAQVKSSTSRAEIGREDDLHFASEAPVQYHPDREIGISHEESDRRSTKGRGHVKSPKMNASENNREKQIVDDQNESFDSEDGKQKSSSRAIESDGEQVVTAGDEANDESVLDDKNSDMEKEEMAVDAPTNDALGDGKLMHSTNKQKINSLVEPLSQEHDDGEDSKTARSSDNSKARSGSSKDHRKFQDSFEDEVLQDRHHARTGNIKRAVADEDTARRKSRHERDEPGRHHIAVKGREDSHSRRSGDVTSSVHRHMKGENADWRKESDISEGSWRRRDEDLHGRRARVEDTRKREHGGEIGSRNRAKVRESERSARDEHHQSRKQVDNGSWRGANNNQDMGSRQRDRDDNLKTRNEKVDDPHNKRRKEGAHINWDHAEKEDITYNHRESSSSRKREKDDSSDQWKRDEHAKVKDDDMHYARQKEDGSLKKERGERQRDGDERHRLKESHEEILSRREREETRPVMRSGRPAEDKTWSSHSRGKDEYKGSGREYHPKDVGRHSDQLKRRDRVENESFLQNRGHEDMHARGNQVSNDKKRTRYEKSGTSDERVVYASDTSRLHEPRQKESSRKSKESESGDRGSLIPSKRNQDEHSGQISETVNLRGRTERESGVNDTRKHQEEASSDDEQAASRRGRSKLERWTSHKERDFNVTSTSSSSLKKNKDVETYNSSGASLVSRVPDEPPKKVEGKPQPSVDDKDPGGETNNANPKVMEDKHLDTVAKLKKRSERFKLPLPSEKDTAPLKKMESEPLPPPQTENRTDSEIKPERPARKRRWTGN</sequence>
<feature type="compositionally biased region" description="Basic and acidic residues" evidence="5">
    <location>
        <begin position="925"/>
        <end position="944"/>
    </location>
</feature>
<dbReference type="InterPro" id="IPR044976">
    <property type="entry name" value="FIPS5/FIPS3-like"/>
</dbReference>
<keyword evidence="3" id="KW-0507">mRNA processing</keyword>
<keyword evidence="4" id="KW-0539">Nucleus</keyword>
<dbReference type="GeneID" id="105162285"/>
<evidence type="ECO:0000256" key="1">
    <source>
        <dbReference type="ARBA" id="ARBA00004123"/>
    </source>
</evidence>
<proteinExistence type="inferred from homology"/>
<dbReference type="PANTHER" id="PTHR36884:SF1">
    <property type="entry name" value="FIP1[V]-LIKE PROTEIN"/>
    <property type="match status" value="1"/>
</dbReference>
<protein>
    <submittedName>
        <fullName evidence="8">FIP1[V]-like protein isoform X1</fullName>
    </submittedName>
</protein>
<feature type="compositionally biased region" description="Basic and acidic residues" evidence="5">
    <location>
        <begin position="1377"/>
        <end position="1388"/>
    </location>
</feature>
<evidence type="ECO:0000313" key="8">
    <source>
        <dbReference type="RefSeq" id="XP_011078592.1"/>
    </source>
</evidence>
<evidence type="ECO:0000256" key="2">
    <source>
        <dbReference type="ARBA" id="ARBA00007459"/>
    </source>
</evidence>
<evidence type="ECO:0000313" key="7">
    <source>
        <dbReference type="Proteomes" id="UP000504604"/>
    </source>
</evidence>
<evidence type="ECO:0000256" key="4">
    <source>
        <dbReference type="ARBA" id="ARBA00023242"/>
    </source>
</evidence>
<feature type="compositionally biased region" description="Basic and acidic residues" evidence="5">
    <location>
        <begin position="648"/>
        <end position="664"/>
    </location>
</feature>
<dbReference type="RefSeq" id="XP_011078592.1">
    <property type="nucleotide sequence ID" value="XM_011080290.2"/>
</dbReference>
<feature type="compositionally biased region" description="Basic and acidic residues" evidence="5">
    <location>
        <begin position="960"/>
        <end position="980"/>
    </location>
</feature>
<feature type="region of interest" description="Disordered" evidence="5">
    <location>
        <begin position="223"/>
        <end position="243"/>
    </location>
</feature>
<feature type="compositionally biased region" description="Basic and acidic residues" evidence="5">
    <location>
        <begin position="1355"/>
        <end position="1367"/>
    </location>
</feature>
<feature type="compositionally biased region" description="Basic and acidic residues" evidence="5">
    <location>
        <begin position="827"/>
        <end position="864"/>
    </location>
</feature>
<feature type="compositionally biased region" description="Basic and acidic residues" evidence="5">
    <location>
        <begin position="630"/>
        <end position="639"/>
    </location>
</feature>
<dbReference type="GO" id="GO:0003723">
    <property type="term" value="F:RNA binding"/>
    <property type="evidence" value="ECO:0007669"/>
    <property type="project" value="TreeGrafter"/>
</dbReference>
<dbReference type="InParanoid" id="A0A6I9T478"/>
<feature type="compositionally biased region" description="Basic and acidic residues" evidence="5">
    <location>
        <begin position="1159"/>
        <end position="1169"/>
    </location>
</feature>
<feature type="compositionally biased region" description="Basic and acidic residues" evidence="5">
    <location>
        <begin position="1330"/>
        <end position="1340"/>
    </location>
</feature>
<feature type="compositionally biased region" description="Basic and acidic residues" evidence="5">
    <location>
        <begin position="875"/>
        <end position="916"/>
    </location>
</feature>
<dbReference type="KEGG" id="sind:105162285"/>
<gene>
    <name evidence="8" type="primary">LOC105162285</name>
</gene>
<dbReference type="InterPro" id="IPR007854">
    <property type="entry name" value="Fip1_dom"/>
</dbReference>
<feature type="compositionally biased region" description="Basic and acidic residues" evidence="5">
    <location>
        <begin position="987"/>
        <end position="1131"/>
    </location>
</feature>
<feature type="compositionally biased region" description="Basic and acidic residues" evidence="5">
    <location>
        <begin position="729"/>
        <end position="741"/>
    </location>
</feature>
<comment type="similarity">
    <text evidence="2">Belongs to the FIP1 family.</text>
</comment>
<evidence type="ECO:0000256" key="3">
    <source>
        <dbReference type="ARBA" id="ARBA00022664"/>
    </source>
</evidence>
<feature type="region of interest" description="Disordered" evidence="5">
    <location>
        <begin position="21"/>
        <end position="47"/>
    </location>
</feature>
<dbReference type="GO" id="GO:0016607">
    <property type="term" value="C:nuclear speck"/>
    <property type="evidence" value="ECO:0007669"/>
    <property type="project" value="TreeGrafter"/>
</dbReference>
<evidence type="ECO:0000259" key="6">
    <source>
        <dbReference type="Pfam" id="PF05182"/>
    </source>
</evidence>
<feature type="region of interest" description="Disordered" evidence="5">
    <location>
        <begin position="616"/>
        <end position="1397"/>
    </location>
</feature>
<name>A0A6I9T478_SESIN</name>
<comment type="subcellular location">
    <subcellularLocation>
        <location evidence="1">Nucleus</location>
    </subcellularLocation>
</comment>
<evidence type="ECO:0000256" key="5">
    <source>
        <dbReference type="SAM" id="MobiDB-lite"/>
    </source>
</evidence>
<dbReference type="OrthoDB" id="1917198at2759"/>
<feature type="compositionally biased region" description="Basic and acidic residues" evidence="5">
    <location>
        <begin position="1176"/>
        <end position="1197"/>
    </location>
</feature>
<accession>A0A6I9T478</accession>
<dbReference type="FunCoup" id="A0A6I9T478">
    <property type="interactions" value="1155"/>
</dbReference>